<dbReference type="GO" id="GO:0006122">
    <property type="term" value="P:mitochondrial electron transport, ubiquinol to cytochrome c"/>
    <property type="evidence" value="ECO:0007669"/>
    <property type="project" value="TreeGrafter"/>
</dbReference>
<evidence type="ECO:0000256" key="3">
    <source>
        <dbReference type="ARBA" id="ARBA00022448"/>
    </source>
</evidence>
<dbReference type="FunFam" id="1.20.810.10:FF:000002">
    <property type="entry name" value="Cytochrome b"/>
    <property type="match status" value="1"/>
</dbReference>
<reference evidence="20" key="1">
    <citation type="journal article" date="2014" name="PLoS ONE">
        <title>Mitochondrial Genome of Phlebia radiata Is the Second Largest (156 kbp) among Fungi and Features Signs of Genome Flexibility and Recent Recombination Events.</title>
        <authorList>
            <person name="Salavirta H."/>
            <person name="Oksanen I."/>
            <person name="Kuuskeri J."/>
            <person name="Makela M."/>
            <person name="Laine P."/>
            <person name="Paulin L."/>
            <person name="Lundell T."/>
        </authorList>
    </citation>
    <scope>NUCLEOTIDE SEQUENCE</scope>
    <source>
        <strain evidence="20">79</strain>
    </source>
</reference>
<dbReference type="InterPro" id="IPR036150">
    <property type="entry name" value="Cyt_b/b6_C_sf"/>
</dbReference>
<feature type="binding site" evidence="15">
    <location>
        <position position="202"/>
    </location>
    <ligand>
        <name>a ubiquinone</name>
        <dbReference type="ChEBI" id="CHEBI:16389"/>
    </ligand>
</feature>
<keyword evidence="13 17" id="KW-0472">Membrane</keyword>
<dbReference type="InterPro" id="IPR016174">
    <property type="entry name" value="Di-haem_cyt_TM"/>
</dbReference>
<name>L8B9B4_PHLRA</name>
<comment type="similarity">
    <text evidence="14 17">Belongs to the cytochrome b family.</text>
</comment>
<dbReference type="RefSeq" id="YP_007374948.1">
    <property type="nucleotide sequence ID" value="NC_020148.1"/>
</dbReference>
<feature type="transmembrane region" description="Helical" evidence="17">
    <location>
        <begin position="289"/>
        <end position="308"/>
    </location>
</feature>
<dbReference type="AlphaFoldDB" id="L8B9B4"/>
<dbReference type="GO" id="GO:0045275">
    <property type="term" value="C:respiratory chain complex III"/>
    <property type="evidence" value="ECO:0007669"/>
    <property type="project" value="InterPro"/>
</dbReference>
<feature type="transmembrane region" description="Helical" evidence="17">
    <location>
        <begin position="28"/>
        <end position="55"/>
    </location>
</feature>
<dbReference type="InterPro" id="IPR027387">
    <property type="entry name" value="Cytb/b6-like_sf"/>
</dbReference>
<feature type="transmembrane region" description="Helical" evidence="17">
    <location>
        <begin position="112"/>
        <end position="134"/>
    </location>
</feature>
<dbReference type="PANTHER" id="PTHR19271">
    <property type="entry name" value="CYTOCHROME B"/>
    <property type="match status" value="1"/>
</dbReference>
<evidence type="ECO:0000256" key="11">
    <source>
        <dbReference type="ARBA" id="ARBA00023004"/>
    </source>
</evidence>
<dbReference type="Pfam" id="PF00033">
    <property type="entry name" value="Cytochrome_B"/>
    <property type="match status" value="1"/>
</dbReference>
<evidence type="ECO:0000256" key="4">
    <source>
        <dbReference type="ARBA" id="ARBA00022617"/>
    </source>
</evidence>
<keyword evidence="12 17" id="KW-0496">Mitochondrion</keyword>
<keyword evidence="10 17" id="KW-1133">Transmembrane helix</keyword>
<keyword evidence="9 17" id="KW-0249">Electron transport</keyword>
<organism evidence="20">
    <name type="scientific">Phlebia radiata</name>
    <name type="common">White-rot fungus</name>
    <dbReference type="NCBI Taxonomy" id="5308"/>
    <lineage>
        <taxon>Eukaryota</taxon>
        <taxon>Fungi</taxon>
        <taxon>Dikarya</taxon>
        <taxon>Basidiomycota</taxon>
        <taxon>Agaricomycotina</taxon>
        <taxon>Agaricomycetes</taxon>
        <taxon>Polyporales</taxon>
        <taxon>Meruliaceae</taxon>
        <taxon>Phlebia</taxon>
    </lineage>
</organism>
<dbReference type="CDD" id="cd00284">
    <property type="entry name" value="Cytochrome_b_N"/>
    <property type="match status" value="1"/>
</dbReference>
<evidence type="ECO:0000256" key="10">
    <source>
        <dbReference type="ARBA" id="ARBA00022989"/>
    </source>
</evidence>
<feature type="transmembrane region" description="Helical" evidence="17">
    <location>
        <begin position="182"/>
        <end position="203"/>
    </location>
</feature>
<dbReference type="InterPro" id="IPR030689">
    <property type="entry name" value="Cytochrome_b"/>
</dbReference>
<geneLocation type="mitochondrion" evidence="20"/>
<dbReference type="SUPFAM" id="SSF81342">
    <property type="entry name" value="Transmembrane di-heme cytochromes"/>
    <property type="match status" value="1"/>
</dbReference>
<feature type="domain" description="Cytochrome b/b6 N-terminal region profile" evidence="18">
    <location>
        <begin position="1"/>
        <end position="210"/>
    </location>
</feature>
<evidence type="ECO:0000256" key="14">
    <source>
        <dbReference type="ARBA" id="ARBA00061233"/>
    </source>
</evidence>
<keyword evidence="3 17" id="KW-0813">Transport</keyword>
<keyword evidence="8" id="KW-0999">Mitochondrion inner membrane</keyword>
<keyword evidence="11 16" id="KW-0408">Iron</keyword>
<dbReference type="CDD" id="cd00290">
    <property type="entry name" value="cytochrome_b_C"/>
    <property type="match status" value="1"/>
</dbReference>
<dbReference type="InterPro" id="IPR048259">
    <property type="entry name" value="Cytochrome_b_N_euk/bac"/>
</dbReference>
<dbReference type="GeneID" id="14469554"/>
<feature type="transmembrane region" description="Helical" evidence="17">
    <location>
        <begin position="351"/>
        <end position="373"/>
    </location>
</feature>
<dbReference type="Pfam" id="PF00032">
    <property type="entry name" value="Cytochrom_B_C"/>
    <property type="match status" value="1"/>
</dbReference>
<dbReference type="Gene3D" id="1.20.810.10">
    <property type="entry name" value="Cytochrome Bc1 Complex, Chain C"/>
    <property type="match status" value="1"/>
</dbReference>
<feature type="transmembrane region" description="Helical" evidence="17">
    <location>
        <begin position="141"/>
        <end position="162"/>
    </location>
</feature>
<evidence type="ECO:0000256" key="1">
    <source>
        <dbReference type="ARBA" id="ARBA00004448"/>
    </source>
</evidence>
<comment type="cofactor">
    <cofactor evidence="17">
        <name>heme b</name>
        <dbReference type="ChEBI" id="CHEBI:60344"/>
    </cofactor>
    <text evidence="17">Binds 2 heme groups non-covalently.</text>
</comment>
<dbReference type="EMBL" id="HE613568">
    <property type="protein sequence ID" value="CCE89231.1"/>
    <property type="molecule type" value="Genomic_DNA"/>
</dbReference>
<keyword evidence="20" id="KW-0560">Oxidoreductase</keyword>
<evidence type="ECO:0000256" key="13">
    <source>
        <dbReference type="ARBA" id="ARBA00023136"/>
    </source>
</evidence>
<feature type="binding site" description="axial binding residue" evidence="16">
    <location>
        <position position="82"/>
    </location>
    <ligand>
        <name>heme b</name>
        <dbReference type="ChEBI" id="CHEBI:60344"/>
        <label>b562</label>
    </ligand>
    <ligandPart>
        <name>Fe</name>
        <dbReference type="ChEBI" id="CHEBI:18248"/>
    </ligandPart>
</feature>
<dbReference type="GO" id="GO:0008121">
    <property type="term" value="F:quinol-cytochrome-c reductase activity"/>
    <property type="evidence" value="ECO:0007669"/>
    <property type="project" value="InterPro"/>
</dbReference>
<feature type="transmembrane region" description="Helical" evidence="17">
    <location>
        <begin position="76"/>
        <end position="97"/>
    </location>
</feature>
<feature type="binding site" description="axial binding residue" evidence="16">
    <location>
        <position position="96"/>
    </location>
    <ligand>
        <name>heme b</name>
        <dbReference type="ChEBI" id="CHEBI:60344"/>
        <label>b566</label>
    </ligand>
    <ligandPart>
        <name>Fe</name>
        <dbReference type="ChEBI" id="CHEBI:18248"/>
    </ligandPart>
</feature>
<comment type="subcellular location">
    <subcellularLocation>
        <location evidence="1">Mitochondrion inner membrane</location>
        <topology evidence="1">Multi-pass membrane protein</topology>
    </subcellularLocation>
</comment>
<dbReference type="GO" id="GO:0005743">
    <property type="term" value="C:mitochondrial inner membrane"/>
    <property type="evidence" value="ECO:0007669"/>
    <property type="project" value="UniProtKB-SubCell"/>
</dbReference>
<sequence length="423" mass="48026">MRLFKKHVLLRIINSYIVDSPEPASLSYLWNFGSLLGTCLVLQILTGIFLAMHYCPNVDMAFNSVEHIMRDVNNGWAVRYTHANVASFFFIFVYAHIARGLYYSSYKSPRVLLWAIGVIILIVMMATGFLGYVLPMGQMSLWGATVITNLLSAVPVFGQDLVELIWGGFSVSNATLNRFFSLHYLLPFLLVALVIAHLIALHTHGSNNPNGIESTTDRYSMHPYLTFNDLVTIFLFLLILSIMVFYYPNLLGHSDNYIPANPMQTPSSIVPEWYLLPFYAILRSIPNKLLGVIAMFGSLLILLILPLTDLSRIRGAKFRPIMKMAFWFFVVDFAILMWIGAEHPATPYVEIGQFATAFYFAWFLIIVPAVGLFENSTLDIALDKNNNKIIIKNPIKGSFNKQRMLLKRIFLGLKKGLWPLIYL</sequence>
<evidence type="ECO:0000256" key="15">
    <source>
        <dbReference type="PIRSR" id="PIRSR038885-1"/>
    </source>
</evidence>
<dbReference type="GO" id="GO:0016491">
    <property type="term" value="F:oxidoreductase activity"/>
    <property type="evidence" value="ECO:0007669"/>
    <property type="project" value="UniProtKB-UniRule"/>
</dbReference>
<evidence type="ECO:0000256" key="2">
    <source>
        <dbReference type="ARBA" id="ARBA00013531"/>
    </source>
</evidence>
<dbReference type="PROSITE" id="PS51003">
    <property type="entry name" value="CYTB_CTER"/>
    <property type="match status" value="1"/>
</dbReference>
<dbReference type="InterPro" id="IPR048260">
    <property type="entry name" value="Cytochrome_b_C_euk/bac"/>
</dbReference>
<evidence type="ECO:0000259" key="19">
    <source>
        <dbReference type="PROSITE" id="PS51003"/>
    </source>
</evidence>
<keyword evidence="7 16" id="KW-0479">Metal-binding</keyword>
<evidence type="ECO:0000256" key="9">
    <source>
        <dbReference type="ARBA" id="ARBA00022982"/>
    </source>
</evidence>
<evidence type="ECO:0000256" key="12">
    <source>
        <dbReference type="ARBA" id="ARBA00023128"/>
    </source>
</evidence>
<dbReference type="InterPro" id="IPR005797">
    <property type="entry name" value="Cyt_b/b6_N"/>
</dbReference>
<evidence type="ECO:0000259" key="18">
    <source>
        <dbReference type="PROSITE" id="PS51002"/>
    </source>
</evidence>
<dbReference type="PIRSF" id="PIRSF038885">
    <property type="entry name" value="COB"/>
    <property type="match status" value="1"/>
</dbReference>
<evidence type="ECO:0000256" key="16">
    <source>
        <dbReference type="PIRSR" id="PIRSR038885-2"/>
    </source>
</evidence>
<dbReference type="InterPro" id="IPR005798">
    <property type="entry name" value="Cyt_b/b6_C"/>
</dbReference>
<dbReference type="SUPFAM" id="SSF81648">
    <property type="entry name" value="a domain/subunit of cytochrome bc1 complex (Ubiquinol-cytochrome c reductase)"/>
    <property type="match status" value="1"/>
</dbReference>
<dbReference type="GO" id="GO:0046872">
    <property type="term" value="F:metal ion binding"/>
    <property type="evidence" value="ECO:0007669"/>
    <property type="project" value="UniProtKB-UniRule"/>
</dbReference>
<accession>L8B9B4</accession>
<feature type="domain" description="Cytochrome b/b6 C-terminal region profile" evidence="19">
    <location>
        <begin position="211"/>
        <end position="381"/>
    </location>
</feature>
<comment type="function">
    <text evidence="17">Component of the ubiquinol-cytochrome c reductase complex (complex III or cytochrome b-c1 complex) that is part of the mitochondrial respiratory chain. The b-c1 complex mediates electron transfer from ubiquinol to cytochrome c. Contributes to the generation of a proton gradient across the mitochondrial membrane that is then used for ATP synthesis.</text>
</comment>
<evidence type="ECO:0000256" key="17">
    <source>
        <dbReference type="RuleBase" id="RU362117"/>
    </source>
</evidence>
<evidence type="ECO:0000256" key="8">
    <source>
        <dbReference type="ARBA" id="ARBA00022792"/>
    </source>
</evidence>
<keyword evidence="6 17" id="KW-0812">Transmembrane</keyword>
<evidence type="ECO:0000256" key="6">
    <source>
        <dbReference type="ARBA" id="ARBA00022692"/>
    </source>
</evidence>
<feature type="transmembrane region" description="Helical" evidence="17">
    <location>
        <begin position="320"/>
        <end position="339"/>
    </location>
</feature>
<comment type="cofactor">
    <cofactor evidence="16">
        <name>heme</name>
        <dbReference type="ChEBI" id="CHEBI:30413"/>
    </cofactor>
    <text evidence="16">Binds 2 heme groups non-covalently.</text>
</comment>
<evidence type="ECO:0000256" key="7">
    <source>
        <dbReference type="ARBA" id="ARBA00022723"/>
    </source>
</evidence>
<protein>
    <recommendedName>
        <fullName evidence="2 17">Cytochrome b</fullName>
    </recommendedName>
</protein>
<evidence type="ECO:0000313" key="20">
    <source>
        <dbReference type="EMBL" id="CCE89231.1"/>
    </source>
</evidence>
<feature type="transmembrane region" description="Helical" evidence="17">
    <location>
        <begin position="224"/>
        <end position="247"/>
    </location>
</feature>
<feature type="binding site" description="axial binding residue" evidence="16">
    <location>
        <position position="197"/>
    </location>
    <ligand>
        <name>heme b</name>
        <dbReference type="ChEBI" id="CHEBI:60344"/>
        <label>b566</label>
    </ligand>
    <ligandPart>
        <name>Fe</name>
        <dbReference type="ChEBI" id="CHEBI:18248"/>
    </ligandPart>
</feature>
<dbReference type="PROSITE" id="PS51002">
    <property type="entry name" value="CYTB_NTER"/>
    <property type="match status" value="1"/>
</dbReference>
<evidence type="ECO:0000256" key="5">
    <source>
        <dbReference type="ARBA" id="ARBA00022660"/>
    </source>
</evidence>
<dbReference type="PANTHER" id="PTHR19271:SF16">
    <property type="entry name" value="CYTOCHROME B"/>
    <property type="match status" value="1"/>
</dbReference>
<gene>
    <name evidence="20" type="primary">cob</name>
    <name evidence="20" type="ORF">PRA_mt0163</name>
</gene>
<proteinExistence type="inferred from homology"/>
<feature type="binding site" description="axial binding residue" evidence="16">
    <location>
        <position position="183"/>
    </location>
    <ligand>
        <name>heme b</name>
        <dbReference type="ChEBI" id="CHEBI:60344"/>
        <label>b562</label>
    </ligand>
    <ligandPart>
        <name>Fe</name>
        <dbReference type="ChEBI" id="CHEBI:18248"/>
    </ligandPart>
</feature>
<keyword evidence="5 17" id="KW-0679">Respiratory chain</keyword>
<keyword evidence="4 16" id="KW-0349">Heme</keyword>